<organism evidence="2 3">
    <name type="scientific">Thermobifida fusca TM51</name>
    <dbReference type="NCBI Taxonomy" id="1169414"/>
    <lineage>
        <taxon>Bacteria</taxon>
        <taxon>Bacillati</taxon>
        <taxon>Actinomycetota</taxon>
        <taxon>Actinomycetes</taxon>
        <taxon>Streptosporangiales</taxon>
        <taxon>Nocardiopsidaceae</taxon>
        <taxon>Thermobifida</taxon>
    </lineage>
</organism>
<feature type="transmembrane region" description="Helical" evidence="1">
    <location>
        <begin position="111"/>
        <end position="131"/>
    </location>
</feature>
<name>A0A9P2TCS9_THEFU</name>
<sequence length="151" mass="15690">MSETTHTAATTRASGPGRLLVAVYALFAVAATGRSTVQILTRFEEAPLAYSLSALAAAVYIAATVALARSGHTSRRVALAACTFELVGVVAVGLFTLLVPEAFPDDTVWSLFGIGYGFVPLVLPVLGLLWLGRSHPRTPDAASSAPPSHRG</sequence>
<dbReference type="Proteomes" id="UP000014184">
    <property type="component" value="Unassembled WGS sequence"/>
</dbReference>
<evidence type="ECO:0000256" key="1">
    <source>
        <dbReference type="SAM" id="Phobius"/>
    </source>
</evidence>
<keyword evidence="1" id="KW-0812">Transmembrane</keyword>
<keyword evidence="1" id="KW-0472">Membrane</keyword>
<evidence type="ECO:0000313" key="2">
    <source>
        <dbReference type="EMBL" id="EOR72612.1"/>
    </source>
</evidence>
<feature type="transmembrane region" description="Helical" evidence="1">
    <location>
        <begin position="47"/>
        <end position="68"/>
    </location>
</feature>
<protein>
    <recommendedName>
        <fullName evidence="4">Integral membrane protein</fullName>
    </recommendedName>
</protein>
<accession>A0A9P2TCS9</accession>
<dbReference type="EMBL" id="AOSG01000008">
    <property type="protein sequence ID" value="EOR72612.1"/>
    <property type="molecule type" value="Genomic_DNA"/>
</dbReference>
<dbReference type="RefSeq" id="WP_011290802.1">
    <property type="nucleotide sequence ID" value="NZ_AOSG01000008.1"/>
</dbReference>
<feature type="transmembrane region" description="Helical" evidence="1">
    <location>
        <begin position="77"/>
        <end position="99"/>
    </location>
</feature>
<evidence type="ECO:0000313" key="3">
    <source>
        <dbReference type="Proteomes" id="UP000014184"/>
    </source>
</evidence>
<feature type="transmembrane region" description="Helical" evidence="1">
    <location>
        <begin position="21"/>
        <end position="41"/>
    </location>
</feature>
<dbReference type="AlphaFoldDB" id="A0A9P2TCS9"/>
<reference evidence="2 3" key="1">
    <citation type="journal article" date="2013" name="Genome Announc.">
        <title>Draft Genome Sequence of the Lignocellulose Decomposer Thermobifida fusca Strain TM51.</title>
        <authorList>
            <person name="Toth A."/>
            <person name="Barna T."/>
            <person name="Nagy I."/>
            <person name="Horvath B."/>
            <person name="Nagy I."/>
            <person name="Tancsics A."/>
            <person name="Kriszt B."/>
            <person name="Baka E."/>
            <person name="Fekete C."/>
            <person name="Kukolya J."/>
        </authorList>
    </citation>
    <scope>NUCLEOTIDE SEQUENCE [LARGE SCALE GENOMIC DNA]</scope>
    <source>
        <strain evidence="2 3">TM51</strain>
    </source>
</reference>
<keyword evidence="3" id="KW-1185">Reference proteome</keyword>
<proteinExistence type="predicted"/>
<gene>
    <name evidence="2" type="ORF">TM51_02110</name>
</gene>
<keyword evidence="1" id="KW-1133">Transmembrane helix</keyword>
<comment type="caution">
    <text evidence="2">The sequence shown here is derived from an EMBL/GenBank/DDBJ whole genome shotgun (WGS) entry which is preliminary data.</text>
</comment>
<evidence type="ECO:0008006" key="4">
    <source>
        <dbReference type="Google" id="ProtNLM"/>
    </source>
</evidence>